<accession>R7SLD2</accession>
<protein>
    <submittedName>
        <fullName evidence="2">Uncharacterized protein</fullName>
    </submittedName>
</protein>
<dbReference type="EMBL" id="JH719468">
    <property type="protein sequence ID" value="EJF56540.1"/>
    <property type="molecule type" value="Genomic_DNA"/>
</dbReference>
<reference evidence="2 3" key="1">
    <citation type="journal article" date="2012" name="Science">
        <title>The Paleozoic origin of enzymatic lignin decomposition reconstructed from 31 fungal genomes.</title>
        <authorList>
            <person name="Floudas D."/>
            <person name="Binder M."/>
            <person name="Riley R."/>
            <person name="Barry K."/>
            <person name="Blanchette R.A."/>
            <person name="Henrissat B."/>
            <person name="Martinez A.T."/>
            <person name="Otillar R."/>
            <person name="Spatafora J.W."/>
            <person name="Yadav J.S."/>
            <person name="Aerts A."/>
            <person name="Benoit I."/>
            <person name="Boyd A."/>
            <person name="Carlson A."/>
            <person name="Copeland A."/>
            <person name="Coutinho P.M."/>
            <person name="de Vries R.P."/>
            <person name="Ferreira P."/>
            <person name="Findley K."/>
            <person name="Foster B."/>
            <person name="Gaskell J."/>
            <person name="Glotzer D."/>
            <person name="Gorecki P."/>
            <person name="Heitman J."/>
            <person name="Hesse C."/>
            <person name="Hori C."/>
            <person name="Igarashi K."/>
            <person name="Jurgens J.A."/>
            <person name="Kallen N."/>
            <person name="Kersten P."/>
            <person name="Kohler A."/>
            <person name="Kuees U."/>
            <person name="Kumar T.K.A."/>
            <person name="Kuo A."/>
            <person name="LaButti K."/>
            <person name="Larrondo L.F."/>
            <person name="Lindquist E."/>
            <person name="Ling A."/>
            <person name="Lombard V."/>
            <person name="Lucas S."/>
            <person name="Lundell T."/>
            <person name="Martin R."/>
            <person name="McLaughlin D.J."/>
            <person name="Morgenstern I."/>
            <person name="Morin E."/>
            <person name="Murat C."/>
            <person name="Nagy L.G."/>
            <person name="Nolan M."/>
            <person name="Ohm R.A."/>
            <person name="Patyshakuliyeva A."/>
            <person name="Rokas A."/>
            <person name="Ruiz-Duenas F.J."/>
            <person name="Sabat G."/>
            <person name="Salamov A."/>
            <person name="Samejima M."/>
            <person name="Schmutz J."/>
            <person name="Slot J.C."/>
            <person name="St John F."/>
            <person name="Stenlid J."/>
            <person name="Sun H."/>
            <person name="Sun S."/>
            <person name="Syed K."/>
            <person name="Tsang A."/>
            <person name="Wiebenga A."/>
            <person name="Young D."/>
            <person name="Pisabarro A."/>
            <person name="Eastwood D.C."/>
            <person name="Martin F."/>
            <person name="Cullen D."/>
            <person name="Grigoriev I.V."/>
            <person name="Hibbett D.S."/>
        </authorList>
    </citation>
    <scope>NUCLEOTIDE SEQUENCE [LARGE SCALE GENOMIC DNA]</scope>
    <source>
        <strain evidence="2 3">LYAD-421 SS1</strain>
    </source>
</reference>
<dbReference type="RefSeq" id="XP_007370684.1">
    <property type="nucleotide sequence ID" value="XM_007370622.1"/>
</dbReference>
<proteinExistence type="predicted"/>
<dbReference type="HOGENOM" id="CLU_2941681_0_0_1"/>
<dbReference type="Proteomes" id="UP000053319">
    <property type="component" value="Unassembled WGS sequence"/>
</dbReference>
<gene>
    <name evidence="2" type="ORF">DICSQDRAFT_174768</name>
</gene>
<dbReference type="KEGG" id="dsq:DICSQDRAFT_174768"/>
<dbReference type="GeneID" id="18840000"/>
<evidence type="ECO:0000313" key="3">
    <source>
        <dbReference type="Proteomes" id="UP000053319"/>
    </source>
</evidence>
<organism evidence="2 3">
    <name type="scientific">Dichomitus squalens (strain LYAD-421)</name>
    <name type="common">Western red white-rot fungus</name>
    <dbReference type="NCBI Taxonomy" id="732165"/>
    <lineage>
        <taxon>Eukaryota</taxon>
        <taxon>Fungi</taxon>
        <taxon>Dikarya</taxon>
        <taxon>Basidiomycota</taxon>
        <taxon>Agaricomycotina</taxon>
        <taxon>Agaricomycetes</taxon>
        <taxon>Polyporales</taxon>
        <taxon>Polyporaceae</taxon>
        <taxon>Dichomitus</taxon>
    </lineage>
</organism>
<dbReference type="AlphaFoldDB" id="R7SLD2"/>
<sequence length="60" mass="6960">MGMSDDRAARQAQNPNSLLDPEVIVKRTKRRLEELEVGLNADHPWLDPDPHLRIFEDQKP</sequence>
<name>R7SLD2_DICSQ</name>
<feature type="region of interest" description="Disordered" evidence="1">
    <location>
        <begin position="1"/>
        <end position="22"/>
    </location>
</feature>
<evidence type="ECO:0000313" key="2">
    <source>
        <dbReference type="EMBL" id="EJF56540.1"/>
    </source>
</evidence>
<evidence type="ECO:0000256" key="1">
    <source>
        <dbReference type="SAM" id="MobiDB-lite"/>
    </source>
</evidence>